<dbReference type="Proteomes" id="UP000886841">
    <property type="component" value="Unassembled WGS sequence"/>
</dbReference>
<dbReference type="AlphaFoldDB" id="A0A9D1EHT6"/>
<name>A0A9D1EHT6_9FIRM</name>
<evidence type="ECO:0000313" key="1">
    <source>
        <dbReference type="EMBL" id="HIR91912.1"/>
    </source>
</evidence>
<protein>
    <submittedName>
        <fullName evidence="1">Uncharacterized protein</fullName>
    </submittedName>
</protein>
<dbReference type="EMBL" id="DVHU01000007">
    <property type="protein sequence ID" value="HIR91912.1"/>
    <property type="molecule type" value="Genomic_DNA"/>
</dbReference>
<organism evidence="1 2">
    <name type="scientific">Candidatus Egerieimonas intestinavium</name>
    <dbReference type="NCBI Taxonomy" id="2840777"/>
    <lineage>
        <taxon>Bacteria</taxon>
        <taxon>Bacillati</taxon>
        <taxon>Bacillota</taxon>
        <taxon>Clostridia</taxon>
        <taxon>Lachnospirales</taxon>
        <taxon>Lachnospiraceae</taxon>
        <taxon>Lachnospiraceae incertae sedis</taxon>
        <taxon>Candidatus Egerieimonas</taxon>
    </lineage>
</organism>
<reference evidence="1" key="1">
    <citation type="submission" date="2020-10" db="EMBL/GenBank/DDBJ databases">
        <authorList>
            <person name="Gilroy R."/>
        </authorList>
    </citation>
    <scope>NUCLEOTIDE SEQUENCE</scope>
    <source>
        <strain evidence="1">ChiSxjej1B13-7041</strain>
    </source>
</reference>
<accession>A0A9D1EHT6</accession>
<gene>
    <name evidence="1" type="ORF">IAB98_00640</name>
</gene>
<sequence>MLKIKTQAMAYLPREFVKITDSFPEVYWQRAGTCYRAGGFCTPILTQEESKKYWTDWNYGDYQV</sequence>
<reference evidence="1" key="2">
    <citation type="journal article" date="2021" name="PeerJ">
        <title>Extensive microbial diversity within the chicken gut microbiome revealed by metagenomics and culture.</title>
        <authorList>
            <person name="Gilroy R."/>
            <person name="Ravi A."/>
            <person name="Getino M."/>
            <person name="Pursley I."/>
            <person name="Horton D.L."/>
            <person name="Alikhan N.F."/>
            <person name="Baker D."/>
            <person name="Gharbi K."/>
            <person name="Hall N."/>
            <person name="Watson M."/>
            <person name="Adriaenssens E.M."/>
            <person name="Foster-Nyarko E."/>
            <person name="Jarju S."/>
            <person name="Secka A."/>
            <person name="Antonio M."/>
            <person name="Oren A."/>
            <person name="Chaudhuri R.R."/>
            <person name="La Ragione R."/>
            <person name="Hildebrand F."/>
            <person name="Pallen M.J."/>
        </authorList>
    </citation>
    <scope>NUCLEOTIDE SEQUENCE</scope>
    <source>
        <strain evidence="1">ChiSxjej1B13-7041</strain>
    </source>
</reference>
<evidence type="ECO:0000313" key="2">
    <source>
        <dbReference type="Proteomes" id="UP000886841"/>
    </source>
</evidence>
<proteinExistence type="predicted"/>
<comment type="caution">
    <text evidence="1">The sequence shown here is derived from an EMBL/GenBank/DDBJ whole genome shotgun (WGS) entry which is preliminary data.</text>
</comment>